<accession>A0A8J7LCH5</accession>
<proteinExistence type="predicted"/>
<keyword evidence="2" id="KW-1185">Reference proteome</keyword>
<organism evidence="1 2">
    <name type="scientific">Amazonocrinis nigriterrae CENA67</name>
    <dbReference type="NCBI Taxonomy" id="2794033"/>
    <lineage>
        <taxon>Bacteria</taxon>
        <taxon>Bacillati</taxon>
        <taxon>Cyanobacteriota</taxon>
        <taxon>Cyanophyceae</taxon>
        <taxon>Nostocales</taxon>
        <taxon>Nostocaceae</taxon>
        <taxon>Amazonocrinis</taxon>
        <taxon>Amazonocrinis nigriterrae</taxon>
    </lineage>
</organism>
<gene>
    <name evidence="1" type="ORF">I8748_32415</name>
</gene>
<protein>
    <recommendedName>
        <fullName evidence="3">DUF2325 domain-containing protein</fullName>
    </recommendedName>
</protein>
<sequence length="728" mass="82363">MAFRYEIVTKQKRADQIGLRLQCDEQRQAEEIHRRLRQAGFTISSLMSATHSDYTHFIYVTLIENNIDNTMFKIEAHIRALNNVDVAKKPVSIKDFRTWQNQFRKVIKQLNNDDVRPTSSVQEINQSRLKQKIAAGLTTQVEEKLLQQSDNNDSNALRTLIALYANTEQNEQLVELFKVKRSAVFALPVSGRLVEQLVGAHLQIYKETNAPELLRSAQELAQEFLPELERLRQANEVRKLLHLSLVAQEPLPKIEGATLNEQLTQLLEIEPGERISQLDKLKNKYPKAINVILALADSYVSIDNPESALQIYQSITEKTEELQQRHAEVLLNSQRFQEVIELLPKVISELSPALAGLRGAALYNLGEKTQASEFLEKAWQGGERRVQILLPLAKLWATVGDPVKAGEVYQILLETADEKLTLSDRVLIARVANLDGFGDIYDDDKVSYYELCVNLAGVRLRDLPEAEEILKDRLDLWKQVQNTSGMLNAYADWLDWLASVGKWEDLNNELGIVRKFAIEQKISSLQYFELLEGLEAYINVQPTLRQSLANDYFGLAIAEIDNALRQEEIEAPFFQDLKRALFYLNSDSANELVEYRQQRRAEATKLNVQVASDENIVSTTQNLASINLALVGGHQATRREVIRELCENYGLKNCVEVAPSSEAYISRSNVQAQISNCNLIAVITGYMGHDLSQIVSDLKKDGTLTGNVFFLACRGKSGVVRAILNKVQ</sequence>
<evidence type="ECO:0000313" key="2">
    <source>
        <dbReference type="Proteomes" id="UP000632766"/>
    </source>
</evidence>
<dbReference type="SUPFAM" id="SSF48452">
    <property type="entry name" value="TPR-like"/>
    <property type="match status" value="1"/>
</dbReference>
<dbReference type="AlphaFoldDB" id="A0A8J7LCH5"/>
<dbReference type="EMBL" id="JAECZC010000102">
    <property type="protein sequence ID" value="MBH8566800.1"/>
    <property type="molecule type" value="Genomic_DNA"/>
</dbReference>
<dbReference type="InterPro" id="IPR011990">
    <property type="entry name" value="TPR-like_helical_dom_sf"/>
</dbReference>
<comment type="caution">
    <text evidence="1">The sequence shown here is derived from an EMBL/GenBank/DDBJ whole genome shotgun (WGS) entry which is preliminary data.</text>
</comment>
<reference evidence="1 2" key="1">
    <citation type="journal article" date="2021" name="Int. J. Syst. Evol. Microbiol.">
        <title>Amazonocrinis nigriterrae gen. nov., sp. nov., Atlanticothrix silvestris gen. nov., sp. nov. and Dendronalium phyllosphericum gen. nov., sp. nov., nostocacean cyanobacteria from Brazilian environments.</title>
        <authorList>
            <person name="Alvarenga D.O."/>
            <person name="Andreote A.P.D."/>
            <person name="Branco L.H.Z."/>
            <person name="Delbaje E."/>
            <person name="Cruz R.B."/>
            <person name="Varani A.M."/>
            <person name="Fiore M.F."/>
        </authorList>
    </citation>
    <scope>NUCLEOTIDE SEQUENCE [LARGE SCALE GENOMIC DNA]</scope>
    <source>
        <strain evidence="1 2">CENA67</strain>
    </source>
</reference>
<dbReference type="Proteomes" id="UP000632766">
    <property type="component" value="Unassembled WGS sequence"/>
</dbReference>
<evidence type="ECO:0008006" key="3">
    <source>
        <dbReference type="Google" id="ProtNLM"/>
    </source>
</evidence>
<name>A0A8J7LCH5_9NOST</name>
<dbReference type="Gene3D" id="1.25.40.10">
    <property type="entry name" value="Tetratricopeptide repeat domain"/>
    <property type="match status" value="1"/>
</dbReference>
<evidence type="ECO:0000313" key="1">
    <source>
        <dbReference type="EMBL" id="MBH8566800.1"/>
    </source>
</evidence>